<dbReference type="NCBIfam" id="TIGR01730">
    <property type="entry name" value="RND_mfp"/>
    <property type="match status" value="1"/>
</dbReference>
<evidence type="ECO:0000313" key="8">
    <source>
        <dbReference type="EMBL" id="XBS19295.1"/>
    </source>
</evidence>
<dbReference type="Gene3D" id="2.40.30.170">
    <property type="match status" value="1"/>
</dbReference>
<dbReference type="GO" id="GO:0015562">
    <property type="term" value="F:efflux transmembrane transporter activity"/>
    <property type="evidence" value="ECO:0007669"/>
    <property type="project" value="TreeGrafter"/>
</dbReference>
<gene>
    <name evidence="8" type="ORF">Q9L42_013060</name>
</gene>
<proteinExistence type="inferred from homology"/>
<dbReference type="Proteomes" id="UP001225378">
    <property type="component" value="Chromosome"/>
</dbReference>
<dbReference type="Pfam" id="PF25954">
    <property type="entry name" value="Beta-barrel_RND_2"/>
    <property type="match status" value="1"/>
</dbReference>
<evidence type="ECO:0000256" key="1">
    <source>
        <dbReference type="ARBA" id="ARBA00004196"/>
    </source>
</evidence>
<dbReference type="Pfam" id="PF25917">
    <property type="entry name" value="BSH_RND"/>
    <property type="match status" value="1"/>
</dbReference>
<evidence type="ECO:0000259" key="4">
    <source>
        <dbReference type="Pfam" id="PF25876"/>
    </source>
</evidence>
<protein>
    <submittedName>
        <fullName evidence="8">Efflux RND transporter periplasmic adaptor subunit</fullName>
    </submittedName>
</protein>
<dbReference type="InterPro" id="IPR058624">
    <property type="entry name" value="MdtA-like_HH"/>
</dbReference>
<dbReference type="Pfam" id="PF25967">
    <property type="entry name" value="RND-MFP_C"/>
    <property type="match status" value="1"/>
</dbReference>
<comment type="subcellular location">
    <subcellularLocation>
        <location evidence="1">Cell envelope</location>
    </subcellularLocation>
</comment>
<dbReference type="GO" id="GO:1990281">
    <property type="term" value="C:efflux pump complex"/>
    <property type="evidence" value="ECO:0007669"/>
    <property type="project" value="TreeGrafter"/>
</dbReference>
<dbReference type="Pfam" id="PF25876">
    <property type="entry name" value="HH_MFP_RND"/>
    <property type="match status" value="1"/>
</dbReference>
<dbReference type="InterPro" id="IPR058792">
    <property type="entry name" value="Beta-barrel_RND_2"/>
</dbReference>
<dbReference type="EMBL" id="CP157743">
    <property type="protein sequence ID" value="XBS19295.1"/>
    <property type="molecule type" value="Genomic_DNA"/>
</dbReference>
<feature type="domain" description="CusB-like beta-barrel" evidence="6">
    <location>
        <begin position="198"/>
        <end position="271"/>
    </location>
</feature>
<organism evidence="8 9">
    <name type="scientific">Methylomarinum roseum</name>
    <dbReference type="NCBI Taxonomy" id="3067653"/>
    <lineage>
        <taxon>Bacteria</taxon>
        <taxon>Pseudomonadati</taxon>
        <taxon>Pseudomonadota</taxon>
        <taxon>Gammaproteobacteria</taxon>
        <taxon>Methylococcales</taxon>
        <taxon>Methylococcaceae</taxon>
        <taxon>Methylomarinum</taxon>
    </lineage>
</organism>
<dbReference type="Gene3D" id="2.40.50.100">
    <property type="match status" value="1"/>
</dbReference>
<feature type="domain" description="Multidrug resistance protein MdtA-like alpha-helical hairpin" evidence="4">
    <location>
        <begin position="104"/>
        <end position="156"/>
    </location>
</feature>
<feature type="domain" description="Multidrug resistance protein MdtA-like C-terminal permuted SH3" evidence="7">
    <location>
        <begin position="278"/>
        <end position="337"/>
    </location>
</feature>
<dbReference type="SUPFAM" id="SSF111369">
    <property type="entry name" value="HlyD-like secretion proteins"/>
    <property type="match status" value="1"/>
</dbReference>
<dbReference type="PANTHER" id="PTHR30469">
    <property type="entry name" value="MULTIDRUG RESISTANCE PROTEIN MDTA"/>
    <property type="match status" value="1"/>
</dbReference>
<sequence>MIKRIFLILTLSVLIFGGLFGWKFYQDRQAQSQMQAPPPAVVAVTKVKQEQWQPYLTSVGSLVAVAGVDVSNELAGKITAIHFESGQSVRKGQLLIELDTSTDEAELRGLQADQLLAQVRFDRGKKLIGKQFISKSDYDLNRAQLAQAKSAVKAKLSVIDKKHIRAPFDGKLGIRLVDIGQYLAEGSAIVPLQMLDPIYVDFTLPEQHLAGLTIGQQLILTVQAYPDKPFNGKISAINPAIDIETRSIKLRATLANPEQILRPGMFADVRVLSSWKQDVLTLPDTAITYNPYGDSVFVVESGEQVLTVQRHQVETGETREGRVQILKGLQAGERVVSAGQVKLRNDMPVRIDDQPAPGERENAP</sequence>
<evidence type="ECO:0000259" key="7">
    <source>
        <dbReference type="Pfam" id="PF25967"/>
    </source>
</evidence>
<evidence type="ECO:0000256" key="2">
    <source>
        <dbReference type="ARBA" id="ARBA00009477"/>
    </source>
</evidence>
<evidence type="ECO:0000313" key="9">
    <source>
        <dbReference type="Proteomes" id="UP001225378"/>
    </source>
</evidence>
<dbReference type="Gene3D" id="1.10.287.470">
    <property type="entry name" value="Helix hairpin bin"/>
    <property type="match status" value="1"/>
</dbReference>
<dbReference type="Gene3D" id="2.40.420.20">
    <property type="match status" value="1"/>
</dbReference>
<dbReference type="InterPro" id="IPR058627">
    <property type="entry name" value="MdtA-like_C"/>
</dbReference>
<dbReference type="AlphaFoldDB" id="A0AAU7NQS4"/>
<dbReference type="RefSeq" id="WP_305907947.1">
    <property type="nucleotide sequence ID" value="NZ_CP157743.1"/>
</dbReference>
<dbReference type="InterPro" id="IPR058625">
    <property type="entry name" value="MdtA-like_BSH"/>
</dbReference>
<evidence type="ECO:0000259" key="6">
    <source>
        <dbReference type="Pfam" id="PF25954"/>
    </source>
</evidence>
<evidence type="ECO:0000259" key="5">
    <source>
        <dbReference type="Pfam" id="PF25917"/>
    </source>
</evidence>
<dbReference type="InterPro" id="IPR006143">
    <property type="entry name" value="RND_pump_MFP"/>
</dbReference>
<keyword evidence="9" id="KW-1185">Reference proteome</keyword>
<dbReference type="KEGG" id="mech:Q9L42_013060"/>
<dbReference type="PANTHER" id="PTHR30469:SF11">
    <property type="entry name" value="BLL4320 PROTEIN"/>
    <property type="match status" value="1"/>
</dbReference>
<keyword evidence="3" id="KW-0813">Transport</keyword>
<feature type="domain" description="Multidrug resistance protein MdtA-like barrel-sandwich hybrid" evidence="5">
    <location>
        <begin position="68"/>
        <end position="187"/>
    </location>
</feature>
<accession>A0AAU7NQS4</accession>
<name>A0AAU7NQS4_9GAMM</name>
<dbReference type="FunFam" id="2.40.30.170:FF:000010">
    <property type="entry name" value="Efflux RND transporter periplasmic adaptor subunit"/>
    <property type="match status" value="1"/>
</dbReference>
<reference evidence="8 9" key="1">
    <citation type="journal article" date="2024" name="Microbiology">
        <title>Methylomarinum rosea sp. nov., a novel halophilic methanotrophic bacterium from the hypersaline Lake Elton.</title>
        <authorList>
            <person name="Suleimanov R.Z."/>
            <person name="Oshkin I.Y."/>
            <person name="Danilova O.V."/>
            <person name="Suzina N.E."/>
            <person name="Dedysh S.N."/>
        </authorList>
    </citation>
    <scope>NUCLEOTIDE SEQUENCE [LARGE SCALE GENOMIC DNA]</scope>
    <source>
        <strain evidence="8 9">Ch1-1</strain>
    </source>
</reference>
<evidence type="ECO:0000256" key="3">
    <source>
        <dbReference type="ARBA" id="ARBA00022448"/>
    </source>
</evidence>
<comment type="similarity">
    <text evidence="2">Belongs to the membrane fusion protein (MFP) (TC 8.A.1) family.</text>
</comment>